<dbReference type="OrthoDB" id="9792284at2"/>
<dbReference type="EMBL" id="PJNI01000023">
    <property type="protein sequence ID" value="PKR79602.1"/>
    <property type="molecule type" value="Genomic_DNA"/>
</dbReference>
<dbReference type="RefSeq" id="WP_101335726.1">
    <property type="nucleotide sequence ID" value="NZ_PJNI01000023.1"/>
</dbReference>
<dbReference type="NCBIfam" id="TIGR01382">
    <property type="entry name" value="PfpI"/>
    <property type="match status" value="1"/>
</dbReference>
<organism evidence="3 4">
    <name type="scientific">Brumimicrobium salinarum</name>
    <dbReference type="NCBI Taxonomy" id="2058658"/>
    <lineage>
        <taxon>Bacteria</taxon>
        <taxon>Pseudomonadati</taxon>
        <taxon>Bacteroidota</taxon>
        <taxon>Flavobacteriia</taxon>
        <taxon>Flavobacteriales</taxon>
        <taxon>Crocinitomicaceae</taxon>
        <taxon>Brumimicrobium</taxon>
    </lineage>
</organism>
<accession>A0A2I0QZ48</accession>
<dbReference type="PANTHER" id="PTHR42733:SF12">
    <property type="entry name" value="PROTEINASE"/>
    <property type="match status" value="1"/>
</dbReference>
<evidence type="ECO:0000313" key="4">
    <source>
        <dbReference type="Proteomes" id="UP000236654"/>
    </source>
</evidence>
<dbReference type="PANTHER" id="PTHR42733">
    <property type="entry name" value="DJ-1 PROTEIN"/>
    <property type="match status" value="1"/>
</dbReference>
<dbReference type="InterPro" id="IPR002818">
    <property type="entry name" value="DJ-1/PfpI"/>
</dbReference>
<dbReference type="PROSITE" id="PS51276">
    <property type="entry name" value="PEPTIDASE_C56_PFPI"/>
    <property type="match status" value="1"/>
</dbReference>
<proteinExistence type="inferred from homology"/>
<gene>
    <name evidence="3" type="ORF">CW751_14385</name>
</gene>
<evidence type="ECO:0000256" key="1">
    <source>
        <dbReference type="ARBA" id="ARBA00008542"/>
    </source>
</evidence>
<dbReference type="InterPro" id="IPR029062">
    <property type="entry name" value="Class_I_gatase-like"/>
</dbReference>
<keyword evidence="3" id="KW-0378">Hydrolase</keyword>
<dbReference type="AlphaFoldDB" id="A0A2I0QZ48"/>
<sequence>MKDLSNKKVAILVTDGFEQSEFSEPKEAVEKAGATTHVVSLEKGKIKSWTDGNWGQEYDVDKTLDEVSVSDYDSLILPGGVINPDLLRNNEKAVNFVREFADHKKPIAAICHGPWLLAEAGILEGRKVTSYSSIKTDLINAGANWVDEEVVVDKGLTTSRNPNDLPAFCKKLVEETAEGKHKEMAESV</sequence>
<comment type="similarity">
    <text evidence="1">Belongs to the peptidase C56 family.</text>
</comment>
<dbReference type="GO" id="GO:0008233">
    <property type="term" value="F:peptidase activity"/>
    <property type="evidence" value="ECO:0007669"/>
    <property type="project" value="UniProtKB-KW"/>
</dbReference>
<evidence type="ECO:0000313" key="3">
    <source>
        <dbReference type="EMBL" id="PKR79602.1"/>
    </source>
</evidence>
<feature type="domain" description="DJ-1/PfpI" evidence="2">
    <location>
        <begin position="7"/>
        <end position="175"/>
    </location>
</feature>
<dbReference type="GO" id="GO:0006508">
    <property type="term" value="P:proteolysis"/>
    <property type="evidence" value="ECO:0007669"/>
    <property type="project" value="UniProtKB-KW"/>
</dbReference>
<dbReference type="CDD" id="cd03134">
    <property type="entry name" value="GATase1_PfpI_like"/>
    <property type="match status" value="1"/>
</dbReference>
<protein>
    <submittedName>
        <fullName evidence="3">Protease</fullName>
    </submittedName>
</protein>
<keyword evidence="3" id="KW-0645">Protease</keyword>
<dbReference type="InterPro" id="IPR006286">
    <property type="entry name" value="C56_PfpI-like"/>
</dbReference>
<dbReference type="Pfam" id="PF01965">
    <property type="entry name" value="DJ-1_PfpI"/>
    <property type="match status" value="1"/>
</dbReference>
<name>A0A2I0QZ48_9FLAO</name>
<evidence type="ECO:0000259" key="2">
    <source>
        <dbReference type="Pfam" id="PF01965"/>
    </source>
</evidence>
<comment type="caution">
    <text evidence="3">The sequence shown here is derived from an EMBL/GenBank/DDBJ whole genome shotgun (WGS) entry which is preliminary data.</text>
</comment>
<dbReference type="Gene3D" id="3.40.50.880">
    <property type="match status" value="1"/>
</dbReference>
<dbReference type="SUPFAM" id="SSF52317">
    <property type="entry name" value="Class I glutamine amidotransferase-like"/>
    <property type="match status" value="1"/>
</dbReference>
<reference evidence="3 4" key="1">
    <citation type="submission" date="2017-12" db="EMBL/GenBank/DDBJ databases">
        <title>The draft genome sequence of Brumimicrobium saltpan LHR20.</title>
        <authorList>
            <person name="Do Z.-J."/>
            <person name="Luo H.-R."/>
        </authorList>
    </citation>
    <scope>NUCLEOTIDE SEQUENCE [LARGE SCALE GENOMIC DNA]</scope>
    <source>
        <strain evidence="3 4">LHR20</strain>
    </source>
</reference>
<dbReference type="Proteomes" id="UP000236654">
    <property type="component" value="Unassembled WGS sequence"/>
</dbReference>
<keyword evidence="4" id="KW-1185">Reference proteome</keyword>